<feature type="non-terminal residue" evidence="1">
    <location>
        <position position="42"/>
    </location>
</feature>
<sequence>MAIIGALIIENELDNSLDKWTKIYSHLKNNKDLTFSFKVDLV</sequence>
<organism evidence="1">
    <name type="scientific">marine sediment metagenome</name>
    <dbReference type="NCBI Taxonomy" id="412755"/>
    <lineage>
        <taxon>unclassified sequences</taxon>
        <taxon>metagenomes</taxon>
        <taxon>ecological metagenomes</taxon>
    </lineage>
</organism>
<dbReference type="AlphaFoldDB" id="X1TZ63"/>
<gene>
    <name evidence="1" type="ORF">S12H4_41945</name>
</gene>
<accession>X1TZ63</accession>
<comment type="caution">
    <text evidence="1">The sequence shown here is derived from an EMBL/GenBank/DDBJ whole genome shotgun (WGS) entry which is preliminary data.</text>
</comment>
<name>X1TZ63_9ZZZZ</name>
<reference evidence="1" key="1">
    <citation type="journal article" date="2014" name="Front. Microbiol.">
        <title>High frequency of phylogenetically diverse reductive dehalogenase-homologous genes in deep subseafloor sedimentary metagenomes.</title>
        <authorList>
            <person name="Kawai M."/>
            <person name="Futagami T."/>
            <person name="Toyoda A."/>
            <person name="Takaki Y."/>
            <person name="Nishi S."/>
            <person name="Hori S."/>
            <person name="Arai W."/>
            <person name="Tsubouchi T."/>
            <person name="Morono Y."/>
            <person name="Uchiyama I."/>
            <person name="Ito T."/>
            <person name="Fujiyama A."/>
            <person name="Inagaki F."/>
            <person name="Takami H."/>
        </authorList>
    </citation>
    <scope>NUCLEOTIDE SEQUENCE</scope>
    <source>
        <strain evidence="1">Expedition CK06-06</strain>
    </source>
</reference>
<dbReference type="EMBL" id="BARW01025618">
    <property type="protein sequence ID" value="GAJ10534.1"/>
    <property type="molecule type" value="Genomic_DNA"/>
</dbReference>
<proteinExistence type="predicted"/>
<evidence type="ECO:0000313" key="1">
    <source>
        <dbReference type="EMBL" id="GAJ10534.1"/>
    </source>
</evidence>
<protein>
    <submittedName>
        <fullName evidence="1">Uncharacterized protein</fullName>
    </submittedName>
</protein>